<dbReference type="InterPro" id="IPR011032">
    <property type="entry name" value="GroES-like_sf"/>
</dbReference>
<dbReference type="InterPro" id="IPR020843">
    <property type="entry name" value="ER"/>
</dbReference>
<organism evidence="2 3">
    <name type="scientific">Hadarchaeum yellowstonense</name>
    <dbReference type="NCBI Taxonomy" id="1776334"/>
    <lineage>
        <taxon>Archaea</taxon>
        <taxon>Methanobacteriati</taxon>
        <taxon>Candidatus Hadarchaeota</taxon>
        <taxon>Candidatus Hadarchaeia</taxon>
        <taxon>Candidatus Hadarchaeales</taxon>
        <taxon>Candidatus Hadarchaeaceae</taxon>
        <taxon>Candidatus Hadarchaeum</taxon>
    </lineage>
</organism>
<reference evidence="2 3" key="1">
    <citation type="journal article" date="2016" name="Nat. Microbiol.">
        <title>Genomic inference of the metabolism of cosmopolitan subsurface Archaea, Hadesarchaea.</title>
        <authorList>
            <person name="Baker B.J."/>
            <person name="Saw J.H."/>
            <person name="Lind A.E."/>
            <person name="Lazar C.S."/>
            <person name="Hinrichs K.-U."/>
            <person name="Teske A.P."/>
            <person name="Ettema T.J."/>
        </authorList>
    </citation>
    <scope>NUCLEOTIDE SEQUENCE [LARGE SCALE GENOMIC DNA]</scope>
</reference>
<dbReference type="GO" id="GO:0030554">
    <property type="term" value="F:adenyl nucleotide binding"/>
    <property type="evidence" value="ECO:0007669"/>
    <property type="project" value="UniProtKB-ARBA"/>
</dbReference>
<protein>
    <submittedName>
        <fullName evidence="2">Oxidoreductase</fullName>
    </submittedName>
</protein>
<dbReference type="PANTHER" id="PTHR43677">
    <property type="entry name" value="SHORT-CHAIN DEHYDROGENASE/REDUCTASE"/>
    <property type="match status" value="1"/>
</dbReference>
<dbReference type="SUPFAM" id="SSF51735">
    <property type="entry name" value="NAD(P)-binding Rossmann-fold domains"/>
    <property type="match status" value="1"/>
</dbReference>
<dbReference type="InterPro" id="IPR051397">
    <property type="entry name" value="Zn-ADH-like_protein"/>
</dbReference>
<comment type="caution">
    <text evidence="2">The sequence shown here is derived from an EMBL/GenBank/DDBJ whole genome shotgun (WGS) entry which is preliminary data.</text>
</comment>
<proteinExistence type="predicted"/>
<dbReference type="SMART" id="SM00829">
    <property type="entry name" value="PKS_ER"/>
    <property type="match status" value="1"/>
</dbReference>
<sequence>MGYKRVVIIEFGGPEVLRMIEEAELPEPKSGEVRVKVLVTGAAFMDVMIRKGKYPDMKEKLPFSPGYDMIGVVDKLGEGVIRFEVGQRVADLTIIGAYSEYLCLPESRLTPVPEGLDSAEAVSLVLSYVTAYQMLHRVAKVKRGQRILIHGAGGAVGTAMIQLGKLLDLEMYGMASKPKHELIKRLGATPIDYKSEDFVERIYSLTGDGVDAVFDPIGGDNFKRSLRALRRGGKLVAYGFYNAVLGKGGSIPLDFIRLKLWNILPNGRSTTFYSIGALRQKQPGWFSEDLAKLFDLLAQGKIKPVIARRMPLAEARRAHELIERGEVQGKIVLTVNEI</sequence>
<dbReference type="EMBL" id="LQMQ01000008">
    <property type="protein sequence ID" value="KUO42298.1"/>
    <property type="molecule type" value="Genomic_DNA"/>
</dbReference>
<dbReference type="InterPro" id="IPR013154">
    <property type="entry name" value="ADH-like_N"/>
</dbReference>
<dbReference type="STRING" id="1776334.APZ16_06975"/>
<evidence type="ECO:0000259" key="1">
    <source>
        <dbReference type="SMART" id="SM00829"/>
    </source>
</evidence>
<feature type="domain" description="Enoyl reductase (ER)" evidence="1">
    <location>
        <begin position="12"/>
        <end position="333"/>
    </location>
</feature>
<dbReference type="Gene3D" id="3.40.50.720">
    <property type="entry name" value="NAD(P)-binding Rossmann-like Domain"/>
    <property type="match status" value="1"/>
</dbReference>
<dbReference type="GO" id="GO:0044281">
    <property type="term" value="P:small molecule metabolic process"/>
    <property type="evidence" value="ECO:0007669"/>
    <property type="project" value="UniProtKB-ARBA"/>
</dbReference>
<dbReference type="Proteomes" id="UP000074294">
    <property type="component" value="Unassembled WGS sequence"/>
</dbReference>
<evidence type="ECO:0000313" key="2">
    <source>
        <dbReference type="EMBL" id="KUO42298.1"/>
    </source>
</evidence>
<gene>
    <name evidence="2" type="ORF">APZ16_06975</name>
</gene>
<dbReference type="Pfam" id="PF08240">
    <property type="entry name" value="ADH_N"/>
    <property type="match status" value="1"/>
</dbReference>
<dbReference type="GO" id="GO:0016616">
    <property type="term" value="F:oxidoreductase activity, acting on the CH-OH group of donors, NAD or NADP as acceptor"/>
    <property type="evidence" value="ECO:0007669"/>
    <property type="project" value="UniProtKB-ARBA"/>
</dbReference>
<dbReference type="Pfam" id="PF13602">
    <property type="entry name" value="ADH_zinc_N_2"/>
    <property type="match status" value="1"/>
</dbReference>
<accession>A0A147K0M5</accession>
<name>A0A147K0M5_HADYE</name>
<dbReference type="PANTHER" id="PTHR43677:SF4">
    <property type="entry name" value="QUINONE OXIDOREDUCTASE-LIKE PROTEIN 2"/>
    <property type="match status" value="1"/>
</dbReference>
<dbReference type="InterPro" id="IPR036291">
    <property type="entry name" value="NAD(P)-bd_dom_sf"/>
</dbReference>
<dbReference type="GO" id="GO:0043168">
    <property type="term" value="F:anion binding"/>
    <property type="evidence" value="ECO:0007669"/>
    <property type="project" value="UniProtKB-ARBA"/>
</dbReference>
<dbReference type="AlphaFoldDB" id="A0A147K0M5"/>
<dbReference type="CDD" id="cd08273">
    <property type="entry name" value="MDR8"/>
    <property type="match status" value="1"/>
</dbReference>
<dbReference type="SUPFAM" id="SSF50129">
    <property type="entry name" value="GroES-like"/>
    <property type="match status" value="1"/>
</dbReference>
<evidence type="ECO:0000313" key="3">
    <source>
        <dbReference type="Proteomes" id="UP000074294"/>
    </source>
</evidence>
<dbReference type="Gene3D" id="3.90.180.10">
    <property type="entry name" value="Medium-chain alcohol dehydrogenases, catalytic domain"/>
    <property type="match status" value="1"/>
</dbReference>